<feature type="domain" description="EthD" evidence="10">
    <location>
        <begin position="29"/>
        <end position="130"/>
    </location>
</feature>
<keyword evidence="5" id="KW-0560">Oxidoreductase</keyword>
<dbReference type="STRING" id="665912.M2RAX0"/>
<reference evidence="11 12" key="1">
    <citation type="journal article" date="2012" name="PLoS Pathog.">
        <title>Diverse lifestyles and strategies of plant pathogenesis encoded in the genomes of eighteen Dothideomycetes fungi.</title>
        <authorList>
            <person name="Ohm R.A."/>
            <person name="Feau N."/>
            <person name="Henrissat B."/>
            <person name="Schoch C.L."/>
            <person name="Horwitz B.A."/>
            <person name="Barry K.W."/>
            <person name="Condon B.J."/>
            <person name="Copeland A.C."/>
            <person name="Dhillon B."/>
            <person name="Glaser F."/>
            <person name="Hesse C.N."/>
            <person name="Kosti I."/>
            <person name="LaButti K."/>
            <person name="Lindquist E.A."/>
            <person name="Lucas S."/>
            <person name="Salamov A.A."/>
            <person name="Bradshaw R.E."/>
            <person name="Ciuffetti L."/>
            <person name="Hamelin R.C."/>
            <person name="Kema G.H.J."/>
            <person name="Lawrence C."/>
            <person name="Scott J.A."/>
            <person name="Spatafora J.W."/>
            <person name="Turgeon B.G."/>
            <person name="de Wit P.J.G.M."/>
            <person name="Zhong S."/>
            <person name="Goodwin S.B."/>
            <person name="Grigoriev I.V."/>
        </authorList>
    </citation>
    <scope>NUCLEOTIDE SEQUENCE [LARGE SCALE GENOMIC DNA]</scope>
    <source>
        <strain evidence="12">ND90Pr / ATCC 201652</strain>
    </source>
</reference>
<dbReference type="GO" id="GO:0004497">
    <property type="term" value="F:monooxygenase activity"/>
    <property type="evidence" value="ECO:0007669"/>
    <property type="project" value="UniProtKB-KW"/>
</dbReference>
<evidence type="ECO:0000256" key="9">
    <source>
        <dbReference type="SAM" id="Phobius"/>
    </source>
</evidence>
<sequence length="331" mass="37409">MSNEHDLPAPPIGGINGQLLCLTICGHHRPGMSEEDYRHYMTQVSGPMTKELMVKHGIIGWKMVSNPRLHNTTETRNLMRQLFDEHMVNLAEFDCFSQVTFKSIDDYKRMRENALYRKQISGDHVNFADTQRSMMTIGWVTDLIEDGELVEDSATARLSKKTMTTKLQAAAIILGSFLSGSMISLSAITIPILMENTADASQLLRQWTRLYNYGNQVLPGMAVGTFLLYALVCFRRRRAVTSKLWRLLALASLSTVSIIPFTLIIMKPTNNELFRMESVTRMIQLEEAGGVNIMGIKEAEELVVWWSFMHAMRSTFPLVGTILGVVATSWH</sequence>
<dbReference type="Pfam" id="PF07110">
    <property type="entry name" value="EthD"/>
    <property type="match status" value="1"/>
</dbReference>
<evidence type="ECO:0000256" key="6">
    <source>
        <dbReference type="ARBA" id="ARBA00023033"/>
    </source>
</evidence>
<dbReference type="PANTHER" id="PTHR35042">
    <property type="entry name" value="ANTHRONE OXYGENASE ENCC"/>
    <property type="match status" value="1"/>
</dbReference>
<evidence type="ECO:0000256" key="5">
    <source>
        <dbReference type="ARBA" id="ARBA00023002"/>
    </source>
</evidence>
<comment type="similarity">
    <text evidence="8">Belongs to the anthrone oxygenase family.</text>
</comment>
<feature type="transmembrane region" description="Helical" evidence="9">
    <location>
        <begin position="167"/>
        <end position="193"/>
    </location>
</feature>
<keyword evidence="3 9" id="KW-0812">Transmembrane</keyword>
<comment type="similarity">
    <text evidence="2">Belongs to the tpcK family.</text>
</comment>
<dbReference type="InterPro" id="IPR009799">
    <property type="entry name" value="EthD_dom"/>
</dbReference>
<name>M2RAX0_COCSN</name>
<dbReference type="GeneID" id="19138460"/>
<organism evidence="11 12">
    <name type="scientific">Cochliobolus sativus (strain ND90Pr / ATCC 201652)</name>
    <name type="common">Common root rot and spot blotch fungus</name>
    <name type="synonym">Bipolaris sorokiniana</name>
    <dbReference type="NCBI Taxonomy" id="665912"/>
    <lineage>
        <taxon>Eukaryota</taxon>
        <taxon>Fungi</taxon>
        <taxon>Dikarya</taxon>
        <taxon>Ascomycota</taxon>
        <taxon>Pezizomycotina</taxon>
        <taxon>Dothideomycetes</taxon>
        <taxon>Pleosporomycetidae</taxon>
        <taxon>Pleosporales</taxon>
        <taxon>Pleosporineae</taxon>
        <taxon>Pleosporaceae</taxon>
        <taxon>Bipolaris</taxon>
    </lineage>
</organism>
<evidence type="ECO:0000259" key="10">
    <source>
        <dbReference type="Pfam" id="PF07110"/>
    </source>
</evidence>
<dbReference type="RefSeq" id="XP_007699926.1">
    <property type="nucleotide sequence ID" value="XM_007701736.1"/>
</dbReference>
<dbReference type="Gene3D" id="3.30.70.100">
    <property type="match status" value="1"/>
</dbReference>
<evidence type="ECO:0000256" key="4">
    <source>
        <dbReference type="ARBA" id="ARBA00022989"/>
    </source>
</evidence>
<dbReference type="OrthoDB" id="5954308at2759"/>
<dbReference type="eggNOG" id="ENOG502SJ0E">
    <property type="taxonomic scope" value="Eukaryota"/>
</dbReference>
<keyword evidence="12" id="KW-1185">Reference proteome</keyword>
<keyword evidence="6" id="KW-0503">Monooxygenase</keyword>
<keyword evidence="7 9" id="KW-0472">Membrane</keyword>
<evidence type="ECO:0000256" key="8">
    <source>
        <dbReference type="ARBA" id="ARBA00034313"/>
    </source>
</evidence>
<dbReference type="Proteomes" id="UP000016934">
    <property type="component" value="Unassembled WGS sequence"/>
</dbReference>
<feature type="transmembrane region" description="Helical" evidence="9">
    <location>
        <begin position="244"/>
        <end position="266"/>
    </location>
</feature>
<keyword evidence="4 9" id="KW-1133">Transmembrane helix</keyword>
<evidence type="ECO:0000313" key="11">
    <source>
        <dbReference type="EMBL" id="EMD64009.1"/>
    </source>
</evidence>
<evidence type="ECO:0000313" key="12">
    <source>
        <dbReference type="Proteomes" id="UP000016934"/>
    </source>
</evidence>
<reference evidence="12" key="2">
    <citation type="journal article" date="2013" name="PLoS Genet.">
        <title>Comparative genome structure, secondary metabolite, and effector coding capacity across Cochliobolus pathogens.</title>
        <authorList>
            <person name="Condon B.J."/>
            <person name="Leng Y."/>
            <person name="Wu D."/>
            <person name="Bushley K.E."/>
            <person name="Ohm R.A."/>
            <person name="Otillar R."/>
            <person name="Martin J."/>
            <person name="Schackwitz W."/>
            <person name="Grimwood J."/>
            <person name="MohdZainudin N."/>
            <person name="Xue C."/>
            <person name="Wang R."/>
            <person name="Manning V.A."/>
            <person name="Dhillon B."/>
            <person name="Tu Z.J."/>
            <person name="Steffenson B.J."/>
            <person name="Salamov A."/>
            <person name="Sun H."/>
            <person name="Lowry S."/>
            <person name="LaButti K."/>
            <person name="Han J."/>
            <person name="Copeland A."/>
            <person name="Lindquist E."/>
            <person name="Barry K."/>
            <person name="Schmutz J."/>
            <person name="Baker S.E."/>
            <person name="Ciuffetti L.M."/>
            <person name="Grigoriev I.V."/>
            <person name="Zhong S."/>
            <person name="Turgeon B.G."/>
        </authorList>
    </citation>
    <scope>NUCLEOTIDE SEQUENCE [LARGE SCALE GENOMIC DNA]</scope>
    <source>
        <strain evidence="12">ND90Pr / ATCC 201652</strain>
    </source>
</reference>
<dbReference type="HOGENOM" id="CLU_839392_0_0_1"/>
<gene>
    <name evidence="11" type="ORF">COCSADRAFT_356812</name>
</gene>
<dbReference type="PANTHER" id="PTHR35042:SF3">
    <property type="entry name" value="ANTHRONE OXYGENASE-RELATED"/>
    <property type="match status" value="1"/>
</dbReference>
<proteinExistence type="inferred from homology"/>
<evidence type="ECO:0000256" key="7">
    <source>
        <dbReference type="ARBA" id="ARBA00023136"/>
    </source>
</evidence>
<protein>
    <recommendedName>
        <fullName evidence="10">EthD domain-containing protein</fullName>
    </recommendedName>
</protein>
<dbReference type="Pfam" id="PF08592">
    <property type="entry name" value="Anthrone_oxy"/>
    <property type="match status" value="1"/>
</dbReference>
<feature type="transmembrane region" description="Helical" evidence="9">
    <location>
        <begin position="213"/>
        <end position="232"/>
    </location>
</feature>
<evidence type="ECO:0000256" key="3">
    <source>
        <dbReference type="ARBA" id="ARBA00022692"/>
    </source>
</evidence>
<dbReference type="OMA" id="PILMENT"/>
<dbReference type="KEGG" id="bsc:COCSADRAFT_356812"/>
<dbReference type="EMBL" id="KB445643">
    <property type="protein sequence ID" value="EMD64009.1"/>
    <property type="molecule type" value="Genomic_DNA"/>
</dbReference>
<comment type="subcellular location">
    <subcellularLocation>
        <location evidence="1">Membrane</location>
        <topology evidence="1">Multi-pass membrane protein</topology>
    </subcellularLocation>
</comment>
<dbReference type="SUPFAM" id="SSF54909">
    <property type="entry name" value="Dimeric alpha+beta barrel"/>
    <property type="match status" value="1"/>
</dbReference>
<accession>M2RAX0</accession>
<dbReference type="InterPro" id="IPR013901">
    <property type="entry name" value="Anthrone_oxy"/>
</dbReference>
<evidence type="ECO:0000256" key="1">
    <source>
        <dbReference type="ARBA" id="ARBA00004141"/>
    </source>
</evidence>
<dbReference type="InterPro" id="IPR011008">
    <property type="entry name" value="Dimeric_a/b-barrel"/>
</dbReference>
<evidence type="ECO:0000256" key="2">
    <source>
        <dbReference type="ARBA" id="ARBA00005986"/>
    </source>
</evidence>
<dbReference type="GO" id="GO:0016020">
    <property type="term" value="C:membrane"/>
    <property type="evidence" value="ECO:0007669"/>
    <property type="project" value="UniProtKB-SubCell"/>
</dbReference>
<dbReference type="AlphaFoldDB" id="M2RAX0"/>